<dbReference type="InterPro" id="IPR056125">
    <property type="entry name" value="DUF7708"/>
</dbReference>
<dbReference type="Proteomes" id="UP001221757">
    <property type="component" value="Unassembled WGS sequence"/>
</dbReference>
<evidence type="ECO:0000256" key="2">
    <source>
        <dbReference type="SAM" id="Coils"/>
    </source>
</evidence>
<evidence type="ECO:0000313" key="7">
    <source>
        <dbReference type="Proteomes" id="UP001221757"/>
    </source>
</evidence>
<comment type="caution">
    <text evidence="6">The sequence shown here is derived from an EMBL/GenBank/DDBJ whole genome shotgun (WGS) entry which is preliminary data.</text>
</comment>
<reference evidence="6" key="1">
    <citation type="submission" date="2023-03" db="EMBL/GenBank/DDBJ databases">
        <title>Massive genome expansion in bonnet fungi (Mycena s.s.) driven by repeated elements and novel gene families across ecological guilds.</title>
        <authorList>
            <consortium name="Lawrence Berkeley National Laboratory"/>
            <person name="Harder C.B."/>
            <person name="Miyauchi S."/>
            <person name="Viragh M."/>
            <person name="Kuo A."/>
            <person name="Thoen E."/>
            <person name="Andreopoulos B."/>
            <person name="Lu D."/>
            <person name="Skrede I."/>
            <person name="Drula E."/>
            <person name="Henrissat B."/>
            <person name="Morin E."/>
            <person name="Kohler A."/>
            <person name="Barry K."/>
            <person name="LaButti K."/>
            <person name="Morin E."/>
            <person name="Salamov A."/>
            <person name="Lipzen A."/>
            <person name="Mereny Z."/>
            <person name="Hegedus B."/>
            <person name="Baldrian P."/>
            <person name="Stursova M."/>
            <person name="Weitz H."/>
            <person name="Taylor A."/>
            <person name="Grigoriev I.V."/>
            <person name="Nagy L.G."/>
            <person name="Martin F."/>
            <person name="Kauserud H."/>
        </authorList>
    </citation>
    <scope>NUCLEOTIDE SEQUENCE</scope>
    <source>
        <strain evidence="6">CBHHK067</strain>
    </source>
</reference>
<proteinExistence type="predicted"/>
<dbReference type="Gene3D" id="3.40.50.300">
    <property type="entry name" value="P-loop containing nucleotide triphosphate hydrolases"/>
    <property type="match status" value="1"/>
</dbReference>
<dbReference type="PANTHER" id="PTHR10039:SF14">
    <property type="entry name" value="NACHT DOMAIN-CONTAINING PROTEIN"/>
    <property type="match status" value="1"/>
</dbReference>
<accession>A0AAD7C9J5</accession>
<keyword evidence="7" id="KW-1185">Reference proteome</keyword>
<feature type="domain" description="Nephrocystin 3-like N-terminal" evidence="5">
    <location>
        <begin position="284"/>
        <end position="450"/>
    </location>
</feature>
<evidence type="ECO:0000256" key="1">
    <source>
        <dbReference type="ARBA" id="ARBA00022737"/>
    </source>
</evidence>
<feature type="region of interest" description="Disordered" evidence="3">
    <location>
        <begin position="1007"/>
        <end position="1109"/>
    </location>
</feature>
<feature type="domain" description="DUF7708" evidence="4">
    <location>
        <begin position="80"/>
        <end position="219"/>
    </location>
</feature>
<keyword evidence="1" id="KW-0677">Repeat</keyword>
<dbReference type="Pfam" id="PF24809">
    <property type="entry name" value="DUF7708"/>
    <property type="match status" value="1"/>
</dbReference>
<dbReference type="PANTHER" id="PTHR10039">
    <property type="entry name" value="AMELOGENIN"/>
    <property type="match status" value="1"/>
</dbReference>
<evidence type="ECO:0000259" key="5">
    <source>
        <dbReference type="Pfam" id="PF24883"/>
    </source>
</evidence>
<gene>
    <name evidence="6" type="ORF">B0H17DRAFT_1216337</name>
</gene>
<organism evidence="6 7">
    <name type="scientific">Mycena rosella</name>
    <name type="common">Pink bonnet</name>
    <name type="synonym">Agaricus rosellus</name>
    <dbReference type="NCBI Taxonomy" id="1033263"/>
    <lineage>
        <taxon>Eukaryota</taxon>
        <taxon>Fungi</taxon>
        <taxon>Dikarya</taxon>
        <taxon>Basidiomycota</taxon>
        <taxon>Agaricomycotina</taxon>
        <taxon>Agaricomycetes</taxon>
        <taxon>Agaricomycetidae</taxon>
        <taxon>Agaricales</taxon>
        <taxon>Marasmiineae</taxon>
        <taxon>Mycenaceae</taxon>
        <taxon>Mycena</taxon>
    </lineage>
</organism>
<protein>
    <recommendedName>
        <fullName evidence="8">NACHT domain-containing protein</fullName>
    </recommendedName>
</protein>
<dbReference type="InterPro" id="IPR027417">
    <property type="entry name" value="P-loop_NTPase"/>
</dbReference>
<keyword evidence="2" id="KW-0175">Coiled coil</keyword>
<sequence length="1457" mass="164939">MTESDPTRSQLANSEGPHSTFQRALDAYIASLPEKKKKRKFIVACCATGAPITPESINDSIKRAEQKNGEQPGKRMMKKVLSPVVDVLRDYNDIISNLASADPMPTAIIWGALKVVVDGAHRFFNLFDTIKKELRLLTTQLQRITDYEYLYGDSEMLQKMLCNSYINMLRFWSRTLIWITGFTGLLKAATSFSTNKLNQIIKDIEEDADQIEKLASILEATKGKDERQAAELERFKAGLERTAAQKERSAQAAWREENQGDRQGERYRHICSQLETHKGQHLNGTCDWLLQHRTYVDWRDGHSSPSILWVHAPPAAGKSILSSRVIHVIKEEPDAAAAVAYHFYRFDQMNSSSETLRFLASQLFDAHWNRAHLVSEEMYLQTQQSVCSLENAEELITMLVKLLPRSYFILDGLDEECMGSKRWTEAVTTLDFLISLAKDFPDRVRLWYSSQHRPCINEKLKEYVVLDIKDKVKDDVSLYLSRANPELGDLEVSDRDKDNVLKSLQARAEGNFLWASLMLKSLKETASLTDMKQFVKDGLPETLDDYYRRIFDRFEKPHRSLVSKIFALVVFARRPLRMLEVREAVGLLLSKNPRSLNAADMPFISRLRTLLPPLIEVQQDGCADPDDCTCRLFHSTVRNFLFKNPGVLQTASDPTTDLLINQDVIANACLLYLCQTRYSRPLRKRDARWVDASGESVDRHQFHLYSAKYWDKHLDEITQPSEELNNRVGSFIASANFQTCVQVQSLWVDSQFGVFCYPDDDRVYLRRMFPSWFVYTTPAGFKLWRDFREFVHSWKYFLHCPFDDPTSVTLPYTGELDRCWWPALDPRNFLSKLKCKYTTFRFQSGDLNATGGHFFEGVGEDGTELVTLVLASRTNGSLKTQTIVTDEKATNWRLYVKHSKDENSNMRAGRAQPVAFAQSNDFLRIGTQLFARDKEGSYIAVPGFSAAYSYHPAYVEEFAVRGDITVVASRRRVIAAEKYGSGLPDEKVNSFGSDFLKMEGTRRAWIDSEADDSDGESSSSDSSSESEDAGYETWSDCSTEYSEGLEDDIITPWAGPMSDMGDDQTDSAGDSSSSDESDEDAGQKSESETTAQESDSDGSDVDPSAVVGYGLWHDDDKDGVWSESDTDDSASETSITIFDKSSNDVPMTLFHFTKPLPFLLYDSPPAIHPSKSLVVWSLSAGDVLFADFLAKTYFVRKLRPSTLHTRHIFMKCHFSQCGVYVHFASLEGQKKPGSRRKKNDAEQPPVKLALLVSTYRLSIRKTTRSPPSLVHRVRLYLGSKTTLAVSKLPYTLTWTPTDLYFTCSDKVLKVFRISLFDTAKASSSVQQEHPILVPRKPIFLPESAEKRQVYYFPPAGESTTATVIVGNEMRGRTAELTGVKQLRGGGKDALLLYTIHNVFGRLAPPVGCYLQEDADLGGWSKSHDRSTLPDDLGIGQLDHRLEKFDPHDDCQLEPYVL</sequence>
<name>A0AAD7C9J5_MYCRO</name>
<evidence type="ECO:0000256" key="3">
    <source>
        <dbReference type="SAM" id="MobiDB-lite"/>
    </source>
</evidence>
<feature type="coiled-coil region" evidence="2">
    <location>
        <begin position="194"/>
        <end position="221"/>
    </location>
</feature>
<evidence type="ECO:0000313" key="6">
    <source>
        <dbReference type="EMBL" id="KAJ7642837.1"/>
    </source>
</evidence>
<evidence type="ECO:0000259" key="4">
    <source>
        <dbReference type="Pfam" id="PF24809"/>
    </source>
</evidence>
<dbReference type="EMBL" id="JARKIE010000414">
    <property type="protein sequence ID" value="KAJ7642837.1"/>
    <property type="molecule type" value="Genomic_DNA"/>
</dbReference>
<dbReference type="Pfam" id="PF24883">
    <property type="entry name" value="NPHP3_N"/>
    <property type="match status" value="1"/>
</dbReference>
<evidence type="ECO:0008006" key="8">
    <source>
        <dbReference type="Google" id="ProtNLM"/>
    </source>
</evidence>
<dbReference type="InterPro" id="IPR056884">
    <property type="entry name" value="NPHP3-like_N"/>
</dbReference>